<dbReference type="GO" id="GO:0005524">
    <property type="term" value="F:ATP binding"/>
    <property type="evidence" value="ECO:0007669"/>
    <property type="project" value="UniProtKB-KW"/>
</dbReference>
<sequence length="245" mass="25790">MAATDPIPSPTGPALRAEGLVRRYGSRTALHGVTVAADAGEVVAILGPNGAGKTTLLSLLAGLQDPDAGSVGRPAREIGWVPQQPAVYRRLSVRQNLELFARLDDVPDAPARVTRMLEQAGLADRAGDLVGSLSGGGQQRVNVAVGLLADPPVVLLDEPSASLDPRQRERMWRFLTGLAADGRAVVFSTHDVAEAERYADRVVVLVDGRIAFDGPPAALAETADGDLLRAFVDLVERTVPDEEPA</sequence>
<dbReference type="InterPro" id="IPR003593">
    <property type="entry name" value="AAA+_ATPase"/>
</dbReference>
<evidence type="ECO:0000313" key="7">
    <source>
        <dbReference type="Proteomes" id="UP000005143"/>
    </source>
</evidence>
<dbReference type="Proteomes" id="UP000005143">
    <property type="component" value="Unassembled WGS sequence"/>
</dbReference>
<evidence type="ECO:0000256" key="2">
    <source>
        <dbReference type="ARBA" id="ARBA00022448"/>
    </source>
</evidence>
<dbReference type="CDD" id="cd03230">
    <property type="entry name" value="ABC_DR_subfamily_A"/>
    <property type="match status" value="1"/>
</dbReference>
<dbReference type="SMART" id="SM00382">
    <property type="entry name" value="AAA"/>
    <property type="match status" value="1"/>
</dbReference>
<comment type="similarity">
    <text evidence="1">Belongs to the ABC transporter superfamily.</text>
</comment>
<comment type="caution">
    <text evidence="6">The sequence shown here is derived from an EMBL/GenBank/DDBJ whole genome shotgun (WGS) entry which is preliminary data.</text>
</comment>
<evidence type="ECO:0000256" key="3">
    <source>
        <dbReference type="ARBA" id="ARBA00022741"/>
    </source>
</evidence>
<dbReference type="Gene3D" id="3.40.50.300">
    <property type="entry name" value="P-loop containing nucleotide triphosphate hydrolases"/>
    <property type="match status" value="1"/>
</dbReference>
<keyword evidence="7" id="KW-1185">Reference proteome</keyword>
<dbReference type="Pfam" id="PF00005">
    <property type="entry name" value="ABC_tran"/>
    <property type="match status" value="1"/>
</dbReference>
<feature type="domain" description="ABC transporter" evidence="5">
    <location>
        <begin position="15"/>
        <end position="232"/>
    </location>
</feature>
<evidence type="ECO:0000259" key="5">
    <source>
        <dbReference type="PROSITE" id="PS50893"/>
    </source>
</evidence>
<dbReference type="EMBL" id="AGUD01000262">
    <property type="protein sequence ID" value="EHN09652.1"/>
    <property type="molecule type" value="Genomic_DNA"/>
</dbReference>
<dbReference type="PANTHER" id="PTHR43335">
    <property type="entry name" value="ABC TRANSPORTER, ATP-BINDING PROTEIN"/>
    <property type="match status" value="1"/>
</dbReference>
<accession>H0E9L0</accession>
<dbReference type="GO" id="GO:0016887">
    <property type="term" value="F:ATP hydrolysis activity"/>
    <property type="evidence" value="ECO:0007669"/>
    <property type="project" value="InterPro"/>
</dbReference>
<evidence type="ECO:0000256" key="4">
    <source>
        <dbReference type="ARBA" id="ARBA00022840"/>
    </source>
</evidence>
<keyword evidence="4" id="KW-0067">ATP-binding</keyword>
<keyword evidence="3" id="KW-0547">Nucleotide-binding</keyword>
<dbReference type="SUPFAM" id="SSF52540">
    <property type="entry name" value="P-loop containing nucleoside triphosphate hydrolases"/>
    <property type="match status" value="1"/>
</dbReference>
<proteinExistence type="inferred from homology"/>
<evidence type="ECO:0000313" key="6">
    <source>
        <dbReference type="EMBL" id="EHN09652.1"/>
    </source>
</evidence>
<protein>
    <submittedName>
        <fullName evidence="6">ABC transporter related protein</fullName>
    </submittedName>
</protein>
<dbReference type="InterPro" id="IPR003439">
    <property type="entry name" value="ABC_transporter-like_ATP-bd"/>
</dbReference>
<evidence type="ECO:0000256" key="1">
    <source>
        <dbReference type="ARBA" id="ARBA00005417"/>
    </source>
</evidence>
<name>H0E9L0_9ACTN</name>
<dbReference type="RefSeq" id="WP_007577697.1">
    <property type="nucleotide sequence ID" value="NZ_AGUD01000262.1"/>
</dbReference>
<gene>
    <name evidence="6" type="ORF">PAI11_35290</name>
</gene>
<reference evidence="6 7" key="1">
    <citation type="journal article" date="2013" name="Biodegradation">
        <title>Quantitative proteomic analysis of ibuprofen-degrading Patulibacter sp. strain I11.</title>
        <authorList>
            <person name="Almeida B."/>
            <person name="Kjeldal H."/>
            <person name="Lolas I."/>
            <person name="Knudsen A.D."/>
            <person name="Carvalho G."/>
            <person name="Nielsen K.L."/>
            <person name="Barreto Crespo M.T."/>
            <person name="Stensballe A."/>
            <person name="Nielsen J.L."/>
        </authorList>
    </citation>
    <scope>NUCLEOTIDE SEQUENCE [LARGE SCALE GENOMIC DNA]</scope>
    <source>
        <strain evidence="6 7">I11</strain>
    </source>
</reference>
<dbReference type="PANTHER" id="PTHR43335:SF2">
    <property type="entry name" value="ABC TRANSPORTER, ATP-BINDING PROTEIN"/>
    <property type="match status" value="1"/>
</dbReference>
<keyword evidence="2" id="KW-0813">Transport</keyword>
<dbReference type="AlphaFoldDB" id="H0E9L0"/>
<dbReference type="InterPro" id="IPR027417">
    <property type="entry name" value="P-loop_NTPase"/>
</dbReference>
<organism evidence="6 7">
    <name type="scientific">Patulibacter medicamentivorans</name>
    <dbReference type="NCBI Taxonomy" id="1097667"/>
    <lineage>
        <taxon>Bacteria</taxon>
        <taxon>Bacillati</taxon>
        <taxon>Actinomycetota</taxon>
        <taxon>Thermoleophilia</taxon>
        <taxon>Solirubrobacterales</taxon>
        <taxon>Patulibacteraceae</taxon>
        <taxon>Patulibacter</taxon>
    </lineage>
</organism>
<dbReference type="PROSITE" id="PS50893">
    <property type="entry name" value="ABC_TRANSPORTER_2"/>
    <property type="match status" value="1"/>
</dbReference>